<dbReference type="Gene3D" id="1.10.1510.10">
    <property type="entry name" value="Uncharacterised protein YqeY/AIM41 PF09424, N-terminal domain"/>
    <property type="match status" value="1"/>
</dbReference>
<gene>
    <name evidence="1" type="ORF">SAMN04488082_10771</name>
</gene>
<protein>
    <recommendedName>
        <fullName evidence="3">GatB/YqeY domain-containing protein</fullName>
    </recommendedName>
</protein>
<name>A0A1I3UC03_9BACT</name>
<dbReference type="PANTHER" id="PTHR28055:SF1">
    <property type="entry name" value="ALTERED INHERITANCE OF MITOCHONDRIA PROTEIN 41, MITOCHONDRIAL"/>
    <property type="match status" value="1"/>
</dbReference>
<dbReference type="SUPFAM" id="SSF89095">
    <property type="entry name" value="GatB/YqeY motif"/>
    <property type="match status" value="1"/>
</dbReference>
<dbReference type="InterPro" id="IPR023168">
    <property type="entry name" value="GatB_Yqey_C_2"/>
</dbReference>
<dbReference type="InterPro" id="IPR019004">
    <property type="entry name" value="YqeY/Aim41"/>
</dbReference>
<dbReference type="STRING" id="52560.SAMN04488082_10771"/>
<reference evidence="2" key="1">
    <citation type="submission" date="2016-10" db="EMBL/GenBank/DDBJ databases">
        <authorList>
            <person name="Varghese N."/>
            <person name="Submissions S."/>
        </authorList>
    </citation>
    <scope>NUCLEOTIDE SEQUENCE [LARGE SCALE GENOMIC DNA]</scope>
    <source>
        <strain evidence="2">DSM 5918</strain>
    </source>
</reference>
<dbReference type="EMBL" id="FORX01000007">
    <property type="protein sequence ID" value="SFJ79396.1"/>
    <property type="molecule type" value="Genomic_DNA"/>
</dbReference>
<dbReference type="GO" id="GO:0016884">
    <property type="term" value="F:carbon-nitrogen ligase activity, with glutamine as amido-N-donor"/>
    <property type="evidence" value="ECO:0007669"/>
    <property type="project" value="InterPro"/>
</dbReference>
<dbReference type="InterPro" id="IPR042184">
    <property type="entry name" value="YqeY/Aim41_N"/>
</dbReference>
<dbReference type="PANTHER" id="PTHR28055">
    <property type="entry name" value="ALTERED INHERITANCE OF MITOCHONDRIA PROTEIN 41, MITOCHONDRIAL"/>
    <property type="match status" value="1"/>
</dbReference>
<evidence type="ECO:0000313" key="2">
    <source>
        <dbReference type="Proteomes" id="UP000198635"/>
    </source>
</evidence>
<organism evidence="1 2">
    <name type="scientific">Desulfomicrobium apsheronum</name>
    <dbReference type="NCBI Taxonomy" id="52560"/>
    <lineage>
        <taxon>Bacteria</taxon>
        <taxon>Pseudomonadati</taxon>
        <taxon>Thermodesulfobacteriota</taxon>
        <taxon>Desulfovibrionia</taxon>
        <taxon>Desulfovibrionales</taxon>
        <taxon>Desulfomicrobiaceae</taxon>
        <taxon>Desulfomicrobium</taxon>
    </lineage>
</organism>
<dbReference type="InterPro" id="IPR003789">
    <property type="entry name" value="Asn/Gln_tRNA_amidoTrase-B-like"/>
</dbReference>
<proteinExistence type="predicted"/>
<dbReference type="RefSeq" id="WP_092374290.1">
    <property type="nucleotide sequence ID" value="NZ_FORX01000007.1"/>
</dbReference>
<dbReference type="Gene3D" id="1.10.10.410">
    <property type="match status" value="1"/>
</dbReference>
<dbReference type="Pfam" id="PF09424">
    <property type="entry name" value="YqeY"/>
    <property type="match status" value="1"/>
</dbReference>
<sequence length="148" mass="16486">MSLSERLEKDYLTAFKAKKTDEVAVLRMLKAAVKNKQVDLRRELTDSEILDVVAKQVKQRQESIDQFRAAGRIDLAEIEEREHLILRAYLPTALSSQELEEAVAMTIQTLGASGMKDMGKVMNAIMGEHAGRVDGKELSALVRAKLSS</sequence>
<evidence type="ECO:0008006" key="3">
    <source>
        <dbReference type="Google" id="ProtNLM"/>
    </source>
</evidence>
<accession>A0A1I3UC03</accession>
<dbReference type="AlphaFoldDB" id="A0A1I3UC03"/>
<dbReference type="Proteomes" id="UP000198635">
    <property type="component" value="Unassembled WGS sequence"/>
</dbReference>
<evidence type="ECO:0000313" key="1">
    <source>
        <dbReference type="EMBL" id="SFJ79396.1"/>
    </source>
</evidence>
<keyword evidence="2" id="KW-1185">Reference proteome</keyword>
<dbReference type="OrthoDB" id="9788127at2"/>